<dbReference type="VEuPathDB" id="FungiDB:PSHT_07874"/>
<dbReference type="Proteomes" id="UP000238274">
    <property type="component" value="Unassembled WGS sequence"/>
</dbReference>
<feature type="transmembrane region" description="Helical" evidence="1">
    <location>
        <begin position="154"/>
        <end position="174"/>
    </location>
</feature>
<keyword evidence="3" id="KW-1185">Reference proteome</keyword>
<evidence type="ECO:0000256" key="1">
    <source>
        <dbReference type="SAM" id="Phobius"/>
    </source>
</evidence>
<reference evidence="2 3" key="1">
    <citation type="submission" date="2017-12" db="EMBL/GenBank/DDBJ databases">
        <title>Gene loss provides genomic basis for host adaptation in cereal stripe rust fungi.</title>
        <authorList>
            <person name="Xia C."/>
        </authorList>
    </citation>
    <scope>NUCLEOTIDE SEQUENCE [LARGE SCALE GENOMIC DNA]</scope>
    <source>
        <strain evidence="2 3">93TX-2</strain>
    </source>
</reference>
<comment type="caution">
    <text evidence="2">The sequence shown here is derived from an EMBL/GenBank/DDBJ whole genome shotgun (WGS) entry which is preliminary data.</text>
</comment>
<evidence type="ECO:0000313" key="2">
    <source>
        <dbReference type="EMBL" id="POW13096.1"/>
    </source>
</evidence>
<protein>
    <submittedName>
        <fullName evidence="2">Uncharacterized protein</fullName>
    </submittedName>
</protein>
<evidence type="ECO:0000313" key="3">
    <source>
        <dbReference type="Proteomes" id="UP000238274"/>
    </source>
</evidence>
<accession>A0A2S4VUA0</accession>
<keyword evidence="1" id="KW-1133">Transmembrane helix</keyword>
<gene>
    <name evidence="2" type="ORF">PSHT_07874</name>
</gene>
<dbReference type="EMBL" id="PKSM01000099">
    <property type="protein sequence ID" value="POW13096.1"/>
    <property type="molecule type" value="Genomic_DNA"/>
</dbReference>
<keyword evidence="1" id="KW-0472">Membrane</keyword>
<sequence>MGQRLRFSATWVSFDGVIQWVQPFTEQMDCTPLYASSEKHGFCPDMKLSKIIITLSLLQGSHGMRLSSHPQKVGNEVVSDLAPREAAPAYPTSNRVERTATNVNNGEHAQGIASTQGNAAGGGGVEGIQQAIDSDIQQAMELDRRRRREARYHINLGPIMRGMLTFIFLEWSWIMGRQIMHGCWNHSG</sequence>
<proteinExistence type="predicted"/>
<dbReference type="VEuPathDB" id="FungiDB:PSTT_08589"/>
<reference evidence="3" key="3">
    <citation type="journal article" date="2018" name="Mol. Plant Microbe Interact.">
        <title>Genome sequence resources for the wheat stripe rust pathogen (Puccinia striiformis f. sp. tritici) and the barley stripe rust pathogen (Puccinia striiformis f. sp. hordei).</title>
        <authorList>
            <person name="Xia C."/>
            <person name="Wang M."/>
            <person name="Yin C."/>
            <person name="Cornejo O.E."/>
            <person name="Hulbert S.H."/>
            <person name="Chen X."/>
        </authorList>
    </citation>
    <scope>NUCLEOTIDE SEQUENCE [LARGE SCALE GENOMIC DNA]</scope>
    <source>
        <strain evidence="3">93TX-2</strain>
    </source>
</reference>
<organism evidence="2 3">
    <name type="scientific">Puccinia striiformis</name>
    <dbReference type="NCBI Taxonomy" id="27350"/>
    <lineage>
        <taxon>Eukaryota</taxon>
        <taxon>Fungi</taxon>
        <taxon>Dikarya</taxon>
        <taxon>Basidiomycota</taxon>
        <taxon>Pucciniomycotina</taxon>
        <taxon>Pucciniomycetes</taxon>
        <taxon>Pucciniales</taxon>
        <taxon>Pucciniaceae</taxon>
        <taxon>Puccinia</taxon>
    </lineage>
</organism>
<keyword evidence="1" id="KW-0812">Transmembrane</keyword>
<dbReference type="AlphaFoldDB" id="A0A2S4VUA0"/>
<name>A0A2S4VUA0_9BASI</name>
<reference evidence="3" key="2">
    <citation type="journal article" date="2018" name="BMC Genomics">
        <title>Genomic insights into host adaptation between the wheat stripe rust pathogen (Puccinia striiformis f. sp. tritici) and the barley stripe rust pathogen (Puccinia striiformis f. sp. hordei).</title>
        <authorList>
            <person name="Xia C."/>
            <person name="Wang M."/>
            <person name="Yin C."/>
            <person name="Cornejo O.E."/>
            <person name="Hulbert S.H."/>
            <person name="Chen X."/>
        </authorList>
    </citation>
    <scope>NUCLEOTIDE SEQUENCE [LARGE SCALE GENOMIC DNA]</scope>
    <source>
        <strain evidence="3">93TX-2</strain>
    </source>
</reference>